<evidence type="ECO:0000313" key="2">
    <source>
        <dbReference type="Proteomes" id="UP001295684"/>
    </source>
</evidence>
<proteinExistence type="predicted"/>
<gene>
    <name evidence="1" type="ORF">ECRASSUSDP1_LOCUS17121</name>
</gene>
<name>A0AAD2D0P4_EUPCR</name>
<evidence type="ECO:0000313" key="1">
    <source>
        <dbReference type="EMBL" id="CAI2375757.1"/>
    </source>
</evidence>
<organism evidence="1 2">
    <name type="scientific">Euplotes crassus</name>
    <dbReference type="NCBI Taxonomy" id="5936"/>
    <lineage>
        <taxon>Eukaryota</taxon>
        <taxon>Sar</taxon>
        <taxon>Alveolata</taxon>
        <taxon>Ciliophora</taxon>
        <taxon>Intramacronucleata</taxon>
        <taxon>Spirotrichea</taxon>
        <taxon>Hypotrichia</taxon>
        <taxon>Euplotida</taxon>
        <taxon>Euplotidae</taxon>
        <taxon>Moneuplotes</taxon>
    </lineage>
</organism>
<reference evidence="1" key="1">
    <citation type="submission" date="2023-07" db="EMBL/GenBank/DDBJ databases">
        <authorList>
            <consortium name="AG Swart"/>
            <person name="Singh M."/>
            <person name="Singh A."/>
            <person name="Seah K."/>
            <person name="Emmerich C."/>
        </authorList>
    </citation>
    <scope>NUCLEOTIDE SEQUENCE</scope>
    <source>
        <strain evidence="1">DP1</strain>
    </source>
</reference>
<dbReference type="AlphaFoldDB" id="A0AAD2D0P4"/>
<dbReference type="Proteomes" id="UP001295684">
    <property type="component" value="Unassembled WGS sequence"/>
</dbReference>
<comment type="caution">
    <text evidence="1">The sequence shown here is derived from an EMBL/GenBank/DDBJ whole genome shotgun (WGS) entry which is preliminary data.</text>
</comment>
<dbReference type="EMBL" id="CAMPGE010017261">
    <property type="protein sequence ID" value="CAI2375757.1"/>
    <property type="molecule type" value="Genomic_DNA"/>
</dbReference>
<sequence>MPGFSSRHQSCGFSKEDLQNWGLSTKENKYIVQGNYVFTSKNKTNLLNPDKFRAKDRNSRISQNSSNATIFSEFKRNHPLSGTNSGCMTNCSSPNSKKADITSVNKSFRSSLTKHFEFPKINSPAPIKKRVIRRLNEKDFFIKRTAYEILEDDPQHIAKPYFVLKDLKASKVHKYKNVQTRNLKYKKNELVKRYHSKIYTGELDKYAKHKLDLFIQRKVFQKNTNLRGIADISMAFLSNP</sequence>
<accession>A0AAD2D0P4</accession>
<protein>
    <submittedName>
        <fullName evidence="1">Uncharacterized protein</fullName>
    </submittedName>
</protein>
<keyword evidence="2" id="KW-1185">Reference proteome</keyword>